<dbReference type="Proteomes" id="UP000751614">
    <property type="component" value="Unassembled WGS sequence"/>
</dbReference>
<sequence>MKNNSNNLKVFGPNSLSKYLFYIFRAISIGFLLFIIYIDLSFLLSNVEIINARYYISLPILGVVAKGDYQTNVIVTITLSMLYGTIFFYVLSNIFKAFVSETVFTESAIKHLRYFSFLNLLVGPLLYLVTHFFIMQHSDYRGIHNPILNIIFGVTALFIVHIFKKGYAIQSDNDLTI</sequence>
<gene>
    <name evidence="2" type="ORF">FGG15_14385</name>
</gene>
<dbReference type="RefSeq" id="WP_138837426.1">
    <property type="nucleotide sequence ID" value="NZ_VCNI01000002.1"/>
</dbReference>
<keyword evidence="1" id="KW-0472">Membrane</keyword>
<feature type="transmembrane region" description="Helical" evidence="1">
    <location>
        <begin position="112"/>
        <end position="134"/>
    </location>
</feature>
<keyword evidence="1" id="KW-1133">Transmembrane helix</keyword>
<name>A0ABY2WKK8_9FLAO</name>
<keyword evidence="1" id="KW-0812">Transmembrane</keyword>
<feature type="transmembrane region" description="Helical" evidence="1">
    <location>
        <begin position="146"/>
        <end position="163"/>
    </location>
</feature>
<protein>
    <submittedName>
        <fullName evidence="2">DUF2975 domain-containing protein</fullName>
    </submittedName>
</protein>
<dbReference type="Pfam" id="PF11188">
    <property type="entry name" value="DUF2975"/>
    <property type="match status" value="1"/>
</dbReference>
<organism evidence="2 3">
    <name type="scientific">Flagellimonas algicola</name>
    <dbReference type="NCBI Taxonomy" id="2583815"/>
    <lineage>
        <taxon>Bacteria</taxon>
        <taxon>Pseudomonadati</taxon>
        <taxon>Bacteroidota</taxon>
        <taxon>Flavobacteriia</taxon>
        <taxon>Flavobacteriales</taxon>
        <taxon>Flavobacteriaceae</taxon>
        <taxon>Flagellimonas</taxon>
    </lineage>
</organism>
<evidence type="ECO:0000313" key="3">
    <source>
        <dbReference type="Proteomes" id="UP000751614"/>
    </source>
</evidence>
<dbReference type="EMBL" id="VCNI01000002">
    <property type="protein sequence ID" value="TMU55361.1"/>
    <property type="molecule type" value="Genomic_DNA"/>
</dbReference>
<evidence type="ECO:0000256" key="1">
    <source>
        <dbReference type="SAM" id="Phobius"/>
    </source>
</evidence>
<accession>A0ABY2WKK8</accession>
<reference evidence="2 3" key="1">
    <citation type="submission" date="2019-05" db="EMBL/GenBank/DDBJ databases">
        <title>Flagellimonas sp. AsT0115, sp. nov., isolated from a marine red algae, Asparagopsis taxiformis.</title>
        <authorList>
            <person name="Kim J."/>
            <person name="Jeong S.E."/>
            <person name="Jeon C.O."/>
        </authorList>
    </citation>
    <scope>NUCLEOTIDE SEQUENCE [LARGE SCALE GENOMIC DNA]</scope>
    <source>
        <strain evidence="2 3">AsT0115</strain>
    </source>
</reference>
<keyword evidence="3" id="KW-1185">Reference proteome</keyword>
<evidence type="ECO:0000313" key="2">
    <source>
        <dbReference type="EMBL" id="TMU55361.1"/>
    </source>
</evidence>
<proteinExistence type="predicted"/>
<comment type="caution">
    <text evidence="2">The sequence shown here is derived from an EMBL/GenBank/DDBJ whole genome shotgun (WGS) entry which is preliminary data.</text>
</comment>
<feature type="transmembrane region" description="Helical" evidence="1">
    <location>
        <begin position="73"/>
        <end position="91"/>
    </location>
</feature>
<dbReference type="InterPro" id="IPR021354">
    <property type="entry name" value="DUF2975"/>
</dbReference>
<feature type="transmembrane region" description="Helical" evidence="1">
    <location>
        <begin position="20"/>
        <end position="38"/>
    </location>
</feature>